<keyword evidence="3" id="KW-1185">Reference proteome</keyword>
<dbReference type="InterPro" id="IPR052189">
    <property type="entry name" value="L-asp_N-monooxygenase_NS-form"/>
</dbReference>
<protein>
    <submittedName>
        <fullName evidence="2">Uncharacterized NAD(P)/FAD-binding protein YdhS</fullName>
    </submittedName>
</protein>
<dbReference type="InterPro" id="IPR038732">
    <property type="entry name" value="HpyO/CreE_NAD-binding"/>
</dbReference>
<dbReference type="Proteomes" id="UP000190092">
    <property type="component" value="Unassembled WGS sequence"/>
</dbReference>
<dbReference type="EMBL" id="FUWJ01000006">
    <property type="protein sequence ID" value="SKA20186.1"/>
    <property type="molecule type" value="Genomic_DNA"/>
</dbReference>
<gene>
    <name evidence="2" type="ORF">SAMN02745126_04100</name>
</gene>
<name>A0A1T4RWD5_9HYPH</name>
<dbReference type="PANTHER" id="PTHR40254:SF1">
    <property type="entry name" value="BLR0577 PROTEIN"/>
    <property type="match status" value="1"/>
</dbReference>
<dbReference type="InterPro" id="IPR036188">
    <property type="entry name" value="FAD/NAD-bd_sf"/>
</dbReference>
<organism evidence="2 3">
    <name type="scientific">Enhydrobacter aerosaccus</name>
    <dbReference type="NCBI Taxonomy" id="225324"/>
    <lineage>
        <taxon>Bacteria</taxon>
        <taxon>Pseudomonadati</taxon>
        <taxon>Pseudomonadota</taxon>
        <taxon>Alphaproteobacteria</taxon>
        <taxon>Hyphomicrobiales</taxon>
        <taxon>Enhydrobacter</taxon>
    </lineage>
</organism>
<dbReference type="PANTHER" id="PTHR40254">
    <property type="entry name" value="BLR0577 PROTEIN"/>
    <property type="match status" value="1"/>
</dbReference>
<dbReference type="OrthoDB" id="101972at2"/>
<evidence type="ECO:0000313" key="3">
    <source>
        <dbReference type="Proteomes" id="UP000190092"/>
    </source>
</evidence>
<evidence type="ECO:0000259" key="1">
    <source>
        <dbReference type="Pfam" id="PF13454"/>
    </source>
</evidence>
<dbReference type="STRING" id="225324.SAMN02745126_04100"/>
<dbReference type="Gene3D" id="3.50.50.60">
    <property type="entry name" value="FAD/NAD(P)-binding domain"/>
    <property type="match status" value="1"/>
</dbReference>
<sequence>MSAGIRSIGIIGAGFTGTMLAANLLGASRSPLEILLFDRAGAFGRGTAYSTPNAKHLLNVRVANMSAYEHDPHHFLRWLWSKDDDGLIPPSGHAFVSRGRYGTYLQETMEEASRKEPGSIVSRISAEVTNLTRDGSGITLHQSDGVTRGVDCAVLCIGNFPPALPLPGAMIDRAGDRYIANPWDWRRMESVGRNDPVLLVGTGLTMVDSALDLVCRGHVGPMTAISRRGLQPNPHKEVMAYKPFLDPANLPHRTLELLRLVRREVRIAQEAGFDWRSVVDAMRPQTQALWRALPLGEQRRFLRHPRPYWEVHRHRLAPTVDADLQALRQEGTLSLVAGRIRDIEVRGDRLAVTYRRRRDGELQTVEAAWIVNCSGPELDYSRIEEPLIKSLFKNGLARPDALALGLDVSAGYELISAAGAPLPSLFALGPPIRGALWETTAVPDVRKQCSALARHIVDDMLLASASEPVLGAT</sequence>
<dbReference type="RefSeq" id="WP_085935789.1">
    <property type="nucleotide sequence ID" value="NZ_FUWJ01000006.1"/>
</dbReference>
<dbReference type="Pfam" id="PF13454">
    <property type="entry name" value="NAD_binding_9"/>
    <property type="match status" value="1"/>
</dbReference>
<dbReference type="SUPFAM" id="SSF51905">
    <property type="entry name" value="FAD/NAD(P)-binding domain"/>
    <property type="match status" value="2"/>
</dbReference>
<dbReference type="AlphaFoldDB" id="A0A1T4RWD5"/>
<reference evidence="3" key="1">
    <citation type="submission" date="2017-02" db="EMBL/GenBank/DDBJ databases">
        <authorList>
            <person name="Varghese N."/>
            <person name="Submissions S."/>
        </authorList>
    </citation>
    <scope>NUCLEOTIDE SEQUENCE [LARGE SCALE GENOMIC DNA]</scope>
    <source>
        <strain evidence="3">ATCC 27094</strain>
    </source>
</reference>
<proteinExistence type="predicted"/>
<accession>A0A1T4RWD5</accession>
<feature type="domain" description="FAD-dependent urate hydroxylase HpyO/Asp monooxygenase CreE-like FAD/NAD(P)-binding" evidence="1">
    <location>
        <begin position="10"/>
        <end position="159"/>
    </location>
</feature>
<evidence type="ECO:0000313" key="2">
    <source>
        <dbReference type="EMBL" id="SKA20186.1"/>
    </source>
</evidence>